<dbReference type="Pfam" id="PF02739">
    <property type="entry name" value="5_3_exonuc_N"/>
    <property type="match status" value="1"/>
</dbReference>
<feature type="domain" description="DNA-directed DNA polymerase family A palm" evidence="18">
    <location>
        <begin position="706"/>
        <end position="913"/>
    </location>
</feature>
<gene>
    <name evidence="15" type="primary">polA</name>
    <name evidence="19" type="ORF">MCC10009_0741</name>
</gene>
<dbReference type="EC" id="2.7.7.7" evidence="14 15"/>
<dbReference type="Gene3D" id="3.30.70.370">
    <property type="match status" value="1"/>
</dbReference>
<dbReference type="InterPro" id="IPR001098">
    <property type="entry name" value="DNA-dir_DNA_pol_A_palm_dom"/>
</dbReference>
<dbReference type="InterPro" id="IPR020045">
    <property type="entry name" value="DNA_polI_H3TH"/>
</dbReference>
<dbReference type="AlphaFoldDB" id="A0A4R0STK7"/>
<keyword evidence="9 15" id="KW-0239">DNA-directed DNA polymerase</keyword>
<evidence type="ECO:0000259" key="17">
    <source>
        <dbReference type="SMART" id="SM00475"/>
    </source>
</evidence>
<dbReference type="FunFam" id="1.10.150.20:FF:000003">
    <property type="entry name" value="DNA polymerase I"/>
    <property type="match status" value="1"/>
</dbReference>
<keyword evidence="5" id="KW-0540">Nuclease</keyword>
<feature type="region of interest" description="Disordered" evidence="16">
    <location>
        <begin position="299"/>
        <end position="330"/>
    </location>
</feature>
<comment type="function">
    <text evidence="15">In addition to polymerase activity, this DNA polymerase exhibits 5'-3' exonuclease activity.</text>
</comment>
<dbReference type="Gene3D" id="1.10.150.20">
    <property type="entry name" value="5' to 3' exonuclease, C-terminal subdomain"/>
    <property type="match status" value="2"/>
</dbReference>
<dbReference type="PRINTS" id="PR00868">
    <property type="entry name" value="DNAPOLI"/>
</dbReference>
<dbReference type="Gene3D" id="1.20.1060.10">
    <property type="entry name" value="Taq DNA Polymerase, Chain T, domain 4"/>
    <property type="match status" value="1"/>
</dbReference>
<keyword evidence="4 15" id="KW-0235">DNA replication</keyword>
<evidence type="ECO:0000256" key="6">
    <source>
        <dbReference type="ARBA" id="ARBA00022763"/>
    </source>
</evidence>
<evidence type="ECO:0000256" key="1">
    <source>
        <dbReference type="ARBA" id="ARBA00007705"/>
    </source>
</evidence>
<sequence length="950" mass="104412">MTVPTNETLLVVDGHSLAFRAFFALPVDNFSTSSGQATNAVWGFATMLAQVIDAEKPDHLGVAFDVKGGTFRNEMLPQYKGTREAAPEELLTQLPLIQRMLTALGVTYIEKPGFEGDDVIATLATMGDKDGYHTLVLSGDRDAFQLVDDNVTVLYPGHHFKDLKHMTPQSIIDKYKVTPAQYPDLAALRGETADNIPGVPGVGDGFAAKWINQFGSLDGICEHADEIGGKKGESLRANIDQVKLNRKVNALVRDVNLGVDIEDLTFGTVDVAQIDALFKELEFGPRTKSRVLKTFNTGAKASNTSGAGESTNNEQNEQDSSLDLNLPEPTSITAPEQFDEWVKAHRVEVKVPGEIADFTVSDYGDGSQRHAICGDAVGHAWTVAAWGDERPGRATAQAIAVATATSAAIVPLPITDTLRAQLARFLKSEHSRTIVHGYKELLHLLGAVDLDMDLPMFDTKLAGYLAQPDFHADSLKQAAEHFLDIHFTETEQPSQGTLDFDDDQVEEDPNEHRLRDLAIIRSLAVTLGPIIDEREQCWLMRAIELPVSRVLHGMEHTGAKVDSVRLVSMRDQFAAEARQAQEMAWEYAGTEINLQSPKQLQKVLFEDMGLKPTKRTKSGSYTTNAAALQDLYVKSVDNERANGFLGALLRHREINKLKQIVQTLIDATNTSDERIHTTFEQTVAATGRLSSVDPNLQNIPNRNAAGREIRGVFVPGEGYEALMSCDYSQVELRIMADLSDDEALIEAFRSGADFHKYVASMVYKLPVDQITGDQRSHVKAMSYGLAYGLSTYGLAQQLKIAPREAEALKNRYFDTFGKVHDYLESLVANAREKGYTETIFGRRRYFPALHSTNRVAREAAERAALNAPIQGSAADIMKIAMIRAEQTLAEAHVKSRIILQIHDELVVEIAPGEGDQVTELVRNAMEHAVDLAVPLDVSCGIGSDWQLAAH</sequence>
<keyword evidence="6 15" id="KW-0227">DNA damage</keyword>
<evidence type="ECO:0000256" key="16">
    <source>
        <dbReference type="SAM" id="MobiDB-lite"/>
    </source>
</evidence>
<dbReference type="SUPFAM" id="SSF47807">
    <property type="entry name" value="5' to 3' exonuclease, C-terminal subdomain"/>
    <property type="match status" value="1"/>
</dbReference>
<dbReference type="InterPro" id="IPR020046">
    <property type="entry name" value="5-3_exonucl_a-hlix_arch_N"/>
</dbReference>
<dbReference type="InterPro" id="IPR043502">
    <property type="entry name" value="DNA/RNA_pol_sf"/>
</dbReference>
<evidence type="ECO:0000256" key="12">
    <source>
        <dbReference type="ARBA" id="ARBA00049244"/>
    </source>
</evidence>
<evidence type="ECO:0000256" key="9">
    <source>
        <dbReference type="ARBA" id="ARBA00022932"/>
    </source>
</evidence>
<comment type="catalytic activity">
    <reaction evidence="12 15">
        <text>DNA(n) + a 2'-deoxyribonucleoside 5'-triphosphate = DNA(n+1) + diphosphate</text>
        <dbReference type="Rhea" id="RHEA:22508"/>
        <dbReference type="Rhea" id="RHEA-COMP:17339"/>
        <dbReference type="Rhea" id="RHEA-COMP:17340"/>
        <dbReference type="ChEBI" id="CHEBI:33019"/>
        <dbReference type="ChEBI" id="CHEBI:61560"/>
        <dbReference type="ChEBI" id="CHEBI:173112"/>
        <dbReference type="EC" id="2.7.7.7"/>
    </reaction>
</comment>
<dbReference type="CDD" id="cd09859">
    <property type="entry name" value="PIN_53EXO"/>
    <property type="match status" value="1"/>
</dbReference>
<dbReference type="InterPro" id="IPR036279">
    <property type="entry name" value="5-3_exonuclease_C_sf"/>
</dbReference>
<dbReference type="InterPro" id="IPR012337">
    <property type="entry name" value="RNaseH-like_sf"/>
</dbReference>
<evidence type="ECO:0000256" key="3">
    <source>
        <dbReference type="ARBA" id="ARBA00022695"/>
    </source>
</evidence>
<feature type="domain" description="5'-3' exonuclease" evidence="17">
    <location>
        <begin position="5"/>
        <end position="267"/>
    </location>
</feature>
<dbReference type="Pfam" id="PF01367">
    <property type="entry name" value="5_3_exonuc"/>
    <property type="match status" value="1"/>
</dbReference>
<protein>
    <recommendedName>
        <fullName evidence="14 15">DNA polymerase I</fullName>
        <ecNumber evidence="14 15">2.7.7.7</ecNumber>
    </recommendedName>
</protein>
<evidence type="ECO:0000256" key="15">
    <source>
        <dbReference type="RuleBase" id="RU004460"/>
    </source>
</evidence>
<dbReference type="InterPro" id="IPR008918">
    <property type="entry name" value="HhH2"/>
</dbReference>
<dbReference type="SMART" id="SM00482">
    <property type="entry name" value="POLAc"/>
    <property type="match status" value="1"/>
</dbReference>
<dbReference type="SMART" id="SM00475">
    <property type="entry name" value="53EXOc"/>
    <property type="match status" value="1"/>
</dbReference>
<dbReference type="PANTHER" id="PTHR10133">
    <property type="entry name" value="DNA POLYMERASE I"/>
    <property type="match status" value="1"/>
</dbReference>
<dbReference type="InterPro" id="IPR029060">
    <property type="entry name" value="PIN-like_dom_sf"/>
</dbReference>
<keyword evidence="7 15" id="KW-0378">Hydrolase</keyword>
<dbReference type="CDD" id="cd09898">
    <property type="entry name" value="H3TH_53EXO"/>
    <property type="match status" value="1"/>
</dbReference>
<dbReference type="InterPro" id="IPR019760">
    <property type="entry name" value="DNA-dir_DNA_pol_A_CS"/>
</dbReference>
<evidence type="ECO:0000313" key="20">
    <source>
        <dbReference type="Proteomes" id="UP000291881"/>
    </source>
</evidence>
<evidence type="ECO:0000256" key="10">
    <source>
        <dbReference type="ARBA" id="ARBA00023125"/>
    </source>
</evidence>
<keyword evidence="11 15" id="KW-0234">DNA repair</keyword>
<dbReference type="SUPFAM" id="SSF56672">
    <property type="entry name" value="DNA/RNA polymerases"/>
    <property type="match status" value="1"/>
</dbReference>
<dbReference type="CDD" id="cd08637">
    <property type="entry name" value="DNA_pol_A_pol_I_C"/>
    <property type="match status" value="1"/>
</dbReference>
<dbReference type="PANTHER" id="PTHR10133:SF27">
    <property type="entry name" value="DNA POLYMERASE NU"/>
    <property type="match status" value="1"/>
</dbReference>
<dbReference type="InterPro" id="IPR002421">
    <property type="entry name" value="5-3_exonuclease"/>
</dbReference>
<evidence type="ECO:0000256" key="13">
    <source>
        <dbReference type="ARBA" id="ARBA00053603"/>
    </source>
</evidence>
<dbReference type="SUPFAM" id="SSF88723">
    <property type="entry name" value="PIN domain-like"/>
    <property type="match status" value="1"/>
</dbReference>
<evidence type="ECO:0000256" key="11">
    <source>
        <dbReference type="ARBA" id="ARBA00023204"/>
    </source>
</evidence>
<dbReference type="InterPro" id="IPR002298">
    <property type="entry name" value="DNA_polymerase_A"/>
</dbReference>
<reference evidence="19 20" key="1">
    <citation type="journal article" date="2018" name="Sci. Rep.">
        <title>Genomic diversity and distribution of Bifidobacterium longum subsp. longum across the human lifespan.</title>
        <authorList>
            <person name="Odamaki T."/>
            <person name="Bottacini F."/>
            <person name="Kato K."/>
            <person name="Mitsuyama E."/>
            <person name="Yoshida K."/>
            <person name="Horigome A."/>
            <person name="Xiao J.Z."/>
            <person name="van Sinderen D."/>
        </authorList>
    </citation>
    <scope>NUCLEOTIDE SEQUENCE [LARGE SCALE GENOMIC DNA]</scope>
    <source>
        <strain evidence="19 20">MCC10009</strain>
    </source>
</reference>
<dbReference type="GO" id="GO:0003677">
    <property type="term" value="F:DNA binding"/>
    <property type="evidence" value="ECO:0007669"/>
    <property type="project" value="UniProtKB-UniRule"/>
</dbReference>
<dbReference type="Pfam" id="PF00476">
    <property type="entry name" value="DNA_pol_A"/>
    <property type="match status" value="1"/>
</dbReference>
<organism evidence="19 20">
    <name type="scientific">Bifidobacterium longum subsp. longum</name>
    <dbReference type="NCBI Taxonomy" id="1679"/>
    <lineage>
        <taxon>Bacteria</taxon>
        <taxon>Bacillati</taxon>
        <taxon>Actinomycetota</taxon>
        <taxon>Actinomycetes</taxon>
        <taxon>Bifidobacteriales</taxon>
        <taxon>Bifidobacteriaceae</taxon>
        <taxon>Bifidobacterium</taxon>
    </lineage>
</organism>
<evidence type="ECO:0000256" key="4">
    <source>
        <dbReference type="ARBA" id="ARBA00022705"/>
    </source>
</evidence>
<dbReference type="Gene3D" id="3.30.420.10">
    <property type="entry name" value="Ribonuclease H-like superfamily/Ribonuclease H"/>
    <property type="match status" value="1"/>
</dbReference>
<evidence type="ECO:0000256" key="5">
    <source>
        <dbReference type="ARBA" id="ARBA00022722"/>
    </source>
</evidence>
<proteinExistence type="inferred from homology"/>
<dbReference type="EMBL" id="SHPS01000014">
    <property type="protein sequence ID" value="TCD86220.1"/>
    <property type="molecule type" value="Genomic_DNA"/>
</dbReference>
<comment type="similarity">
    <text evidence="1 15">Belongs to the DNA polymerase type-A family.</text>
</comment>
<keyword evidence="10 15" id="KW-0238">DNA-binding</keyword>
<dbReference type="SMART" id="SM00279">
    <property type="entry name" value="HhH2"/>
    <property type="match status" value="1"/>
</dbReference>
<dbReference type="SUPFAM" id="SSF53098">
    <property type="entry name" value="Ribonuclease H-like"/>
    <property type="match status" value="1"/>
</dbReference>
<dbReference type="NCBIfam" id="NF004397">
    <property type="entry name" value="PRK05755.1"/>
    <property type="match status" value="1"/>
</dbReference>
<dbReference type="Gene3D" id="3.40.50.1010">
    <property type="entry name" value="5'-nuclease"/>
    <property type="match status" value="1"/>
</dbReference>
<dbReference type="GO" id="GO:0006302">
    <property type="term" value="P:double-strand break repair"/>
    <property type="evidence" value="ECO:0007669"/>
    <property type="project" value="TreeGrafter"/>
</dbReference>
<evidence type="ECO:0000256" key="7">
    <source>
        <dbReference type="ARBA" id="ARBA00022801"/>
    </source>
</evidence>
<accession>A0A4R0STK7</accession>
<dbReference type="FunFam" id="1.10.150.20:FF:000002">
    <property type="entry name" value="DNA polymerase I"/>
    <property type="match status" value="1"/>
</dbReference>
<name>A0A4R0STK7_BIFLL</name>
<evidence type="ECO:0000259" key="18">
    <source>
        <dbReference type="SMART" id="SM00482"/>
    </source>
</evidence>
<dbReference type="Proteomes" id="UP000291881">
    <property type="component" value="Unassembled WGS sequence"/>
</dbReference>
<dbReference type="GO" id="GO:0003887">
    <property type="term" value="F:DNA-directed DNA polymerase activity"/>
    <property type="evidence" value="ECO:0007669"/>
    <property type="project" value="UniProtKB-UniRule"/>
</dbReference>
<dbReference type="FunFam" id="3.40.50.1010:FF:000001">
    <property type="entry name" value="DNA polymerase I"/>
    <property type="match status" value="1"/>
</dbReference>
<dbReference type="NCBIfam" id="TIGR00593">
    <property type="entry name" value="pola"/>
    <property type="match status" value="1"/>
</dbReference>
<dbReference type="CDD" id="cd06140">
    <property type="entry name" value="DNA_polA_I_Bacillus_like_exo"/>
    <property type="match status" value="1"/>
</dbReference>
<evidence type="ECO:0000256" key="14">
    <source>
        <dbReference type="NCBIfam" id="TIGR00593"/>
    </source>
</evidence>
<dbReference type="PROSITE" id="PS00447">
    <property type="entry name" value="DNA_POLYMERASE_A"/>
    <property type="match status" value="1"/>
</dbReference>
<dbReference type="InterPro" id="IPR018320">
    <property type="entry name" value="DNA_polymerase_1"/>
</dbReference>
<dbReference type="GO" id="GO:0008409">
    <property type="term" value="F:5'-3' exonuclease activity"/>
    <property type="evidence" value="ECO:0007669"/>
    <property type="project" value="UniProtKB-UniRule"/>
</dbReference>
<keyword evidence="8 15" id="KW-0269">Exonuclease</keyword>
<dbReference type="InterPro" id="IPR036397">
    <property type="entry name" value="RNaseH_sf"/>
</dbReference>
<evidence type="ECO:0000256" key="8">
    <source>
        <dbReference type="ARBA" id="ARBA00022839"/>
    </source>
</evidence>
<comment type="function">
    <text evidence="13">In addition to polymerase activity, this DNA polymerase exhibits 3'-5' and 5'-3' exonuclease activity.</text>
</comment>
<keyword evidence="3 15" id="KW-0548">Nucleotidyltransferase</keyword>
<dbReference type="GO" id="GO:0006261">
    <property type="term" value="P:DNA-templated DNA replication"/>
    <property type="evidence" value="ECO:0007669"/>
    <property type="project" value="UniProtKB-UniRule"/>
</dbReference>
<keyword evidence="2 15" id="KW-0808">Transferase</keyword>
<comment type="caution">
    <text evidence="19">The sequence shown here is derived from an EMBL/GenBank/DDBJ whole genome shotgun (WGS) entry which is preliminary data.</text>
</comment>
<evidence type="ECO:0000313" key="19">
    <source>
        <dbReference type="EMBL" id="TCD86220.1"/>
    </source>
</evidence>
<evidence type="ECO:0000256" key="2">
    <source>
        <dbReference type="ARBA" id="ARBA00022679"/>
    </source>
</evidence>